<dbReference type="Pfam" id="PF04937">
    <property type="entry name" value="DUF659"/>
    <property type="match status" value="1"/>
</dbReference>
<sequence length="599" mass="68025">MSSHLLKCYRCPTVIKNELQKIPVTRTSVTNSPLQDESHREMTQDTSLTDTTSITTSSEISSEKKLYLDQLLSKAIFVTCSPVSIVQHPLWVQFFDDLQPVYKLPSRKAISTTYLETIYNEMVKEITDELKSLNDLHLQCDGWSNQRNEGIINFVIAKPEPVFVKSLNTLTNRHTSQYISEEIIKVINVYGGHKFVTLIGDNANNIQRAFQIVKNSYAHIIPLRCVAHTLNLLCEDCLKLEPINAFISIATNTIKAIKRNQSMSALLAPIVKEKGSCETLKLPGNTRWGSYCTALKSLKKSKVALQTLAVHEDATISDEIKTNLLDLHFWTMVENCIKLLEPITEKMFKLEGNGILINEVYMAFKDIKSTFNFAFPDISILNEHHKQDITNAVIRRANNCLKPIHYAAYLLDPRSQGIELEEEHEVDAMGFIHDVSQSLNIDVGVDLANYRAKQGLWSRPFIWKNVAEMDPVVWWRGLCKSKLLSRVAVRILTVPCTSAATERSFSTHAHTHSHKRNRLTTERAAKIAFISYNWNLLHKYIDDDHDDDDEPLSTPRQLSSPLGSPISKDQPSTSRGNMQEIEFCNIHNIFNNHDSSDSD</sequence>
<evidence type="ECO:0000256" key="1">
    <source>
        <dbReference type="ARBA" id="ARBA00004123"/>
    </source>
</evidence>
<dbReference type="InterPro" id="IPR052035">
    <property type="entry name" value="ZnF_BED_domain_contain"/>
</dbReference>
<dbReference type="GO" id="GO:0005634">
    <property type="term" value="C:nucleus"/>
    <property type="evidence" value="ECO:0007669"/>
    <property type="project" value="UniProtKB-SubCell"/>
</dbReference>
<gene>
    <name evidence="9" type="ORF">SPLIT_LOCUS8430</name>
</gene>
<dbReference type="EMBL" id="LR824560">
    <property type="protein sequence ID" value="CAH1643074.1"/>
    <property type="molecule type" value="Genomic_DNA"/>
</dbReference>
<keyword evidence="2" id="KW-0479">Metal-binding</keyword>
<evidence type="ECO:0000256" key="6">
    <source>
        <dbReference type="SAM" id="MobiDB-lite"/>
    </source>
</evidence>
<dbReference type="PANTHER" id="PTHR46481">
    <property type="entry name" value="ZINC FINGER BED DOMAIN-CONTAINING PROTEIN 4"/>
    <property type="match status" value="1"/>
</dbReference>
<keyword evidence="5" id="KW-0539">Nucleus</keyword>
<name>A0A9P0I8M5_SPOLI</name>
<evidence type="ECO:0000256" key="3">
    <source>
        <dbReference type="ARBA" id="ARBA00022771"/>
    </source>
</evidence>
<evidence type="ECO:0000256" key="4">
    <source>
        <dbReference type="ARBA" id="ARBA00022833"/>
    </source>
</evidence>
<dbReference type="Pfam" id="PF05699">
    <property type="entry name" value="Dimer_Tnp_hAT"/>
    <property type="match status" value="1"/>
</dbReference>
<dbReference type="SUPFAM" id="SSF140996">
    <property type="entry name" value="Hermes dimerisation domain"/>
    <property type="match status" value="1"/>
</dbReference>
<dbReference type="GO" id="GO:0008270">
    <property type="term" value="F:zinc ion binding"/>
    <property type="evidence" value="ECO:0007669"/>
    <property type="project" value="UniProtKB-KW"/>
</dbReference>
<feature type="compositionally biased region" description="Polar residues" evidence="6">
    <location>
        <begin position="26"/>
        <end position="35"/>
    </location>
</feature>
<comment type="subcellular location">
    <subcellularLocation>
        <location evidence="1">Nucleus</location>
    </subcellularLocation>
</comment>
<feature type="domain" description="DUF659" evidence="7">
    <location>
        <begin position="105"/>
        <end position="250"/>
    </location>
</feature>
<feature type="region of interest" description="Disordered" evidence="6">
    <location>
        <begin position="26"/>
        <end position="54"/>
    </location>
</feature>
<organism evidence="9 10">
    <name type="scientific">Spodoptera littoralis</name>
    <name type="common">Egyptian cotton leafworm</name>
    <dbReference type="NCBI Taxonomy" id="7109"/>
    <lineage>
        <taxon>Eukaryota</taxon>
        <taxon>Metazoa</taxon>
        <taxon>Ecdysozoa</taxon>
        <taxon>Arthropoda</taxon>
        <taxon>Hexapoda</taxon>
        <taxon>Insecta</taxon>
        <taxon>Pterygota</taxon>
        <taxon>Neoptera</taxon>
        <taxon>Endopterygota</taxon>
        <taxon>Lepidoptera</taxon>
        <taxon>Glossata</taxon>
        <taxon>Ditrysia</taxon>
        <taxon>Noctuoidea</taxon>
        <taxon>Noctuidae</taxon>
        <taxon>Amphipyrinae</taxon>
        <taxon>Spodoptera</taxon>
    </lineage>
</organism>
<dbReference type="InterPro" id="IPR012337">
    <property type="entry name" value="RNaseH-like_sf"/>
</dbReference>
<keyword evidence="4" id="KW-0862">Zinc</keyword>
<feature type="region of interest" description="Disordered" evidence="6">
    <location>
        <begin position="546"/>
        <end position="578"/>
    </location>
</feature>
<dbReference type="PANTHER" id="PTHR46481:SF10">
    <property type="entry name" value="ZINC FINGER BED DOMAIN-CONTAINING PROTEIN 39"/>
    <property type="match status" value="1"/>
</dbReference>
<proteinExistence type="predicted"/>
<keyword evidence="10" id="KW-1185">Reference proteome</keyword>
<reference evidence="9" key="1">
    <citation type="submission" date="2022-02" db="EMBL/GenBank/DDBJ databases">
        <authorList>
            <person name="King R."/>
        </authorList>
    </citation>
    <scope>NUCLEOTIDE SEQUENCE</scope>
</reference>
<feature type="compositionally biased region" description="Low complexity" evidence="6">
    <location>
        <begin position="45"/>
        <end position="54"/>
    </location>
</feature>
<dbReference type="Proteomes" id="UP001153321">
    <property type="component" value="Chromosome 29"/>
</dbReference>
<dbReference type="AlphaFoldDB" id="A0A9P0I8M5"/>
<evidence type="ECO:0000259" key="7">
    <source>
        <dbReference type="Pfam" id="PF04937"/>
    </source>
</evidence>
<dbReference type="InterPro" id="IPR008906">
    <property type="entry name" value="HATC_C_dom"/>
</dbReference>
<evidence type="ECO:0000256" key="2">
    <source>
        <dbReference type="ARBA" id="ARBA00022723"/>
    </source>
</evidence>
<evidence type="ECO:0000256" key="5">
    <source>
        <dbReference type="ARBA" id="ARBA00023242"/>
    </source>
</evidence>
<protein>
    <recommendedName>
        <fullName evidence="11">DUF659 domain-containing protein</fullName>
    </recommendedName>
</protein>
<feature type="compositionally biased region" description="Polar residues" evidence="6">
    <location>
        <begin position="554"/>
        <end position="577"/>
    </location>
</feature>
<accession>A0A9P0I8M5</accession>
<evidence type="ECO:0000259" key="8">
    <source>
        <dbReference type="Pfam" id="PF05699"/>
    </source>
</evidence>
<evidence type="ECO:0000313" key="9">
    <source>
        <dbReference type="EMBL" id="CAH1643074.1"/>
    </source>
</evidence>
<evidence type="ECO:0000313" key="10">
    <source>
        <dbReference type="Proteomes" id="UP001153321"/>
    </source>
</evidence>
<feature type="domain" description="HAT C-terminal dimerisation" evidence="8">
    <location>
        <begin position="463"/>
        <end position="532"/>
    </location>
</feature>
<dbReference type="SUPFAM" id="SSF53098">
    <property type="entry name" value="Ribonuclease H-like"/>
    <property type="match status" value="1"/>
</dbReference>
<dbReference type="GO" id="GO:0046983">
    <property type="term" value="F:protein dimerization activity"/>
    <property type="evidence" value="ECO:0007669"/>
    <property type="project" value="InterPro"/>
</dbReference>
<evidence type="ECO:0008006" key="11">
    <source>
        <dbReference type="Google" id="ProtNLM"/>
    </source>
</evidence>
<dbReference type="InterPro" id="IPR007021">
    <property type="entry name" value="DUF659"/>
</dbReference>
<keyword evidence="3" id="KW-0863">Zinc-finger</keyword>